<accession>A0A810PSF6</accession>
<evidence type="ECO:0000313" key="7">
    <source>
        <dbReference type="EMBL" id="BCK78820.1"/>
    </source>
</evidence>
<keyword evidence="8" id="KW-1185">Reference proteome</keyword>
<dbReference type="InterPro" id="IPR000064">
    <property type="entry name" value="NLP_P60_dom"/>
</dbReference>
<name>A0A810PSF6_9FIRM</name>
<evidence type="ECO:0000256" key="2">
    <source>
        <dbReference type="ARBA" id="ARBA00022670"/>
    </source>
</evidence>
<dbReference type="EMBL" id="AP023415">
    <property type="protein sequence ID" value="BCK78820.1"/>
    <property type="molecule type" value="Genomic_DNA"/>
</dbReference>
<evidence type="ECO:0000256" key="5">
    <source>
        <dbReference type="SAM" id="MobiDB-lite"/>
    </source>
</evidence>
<dbReference type="Pfam" id="PF00877">
    <property type="entry name" value="NLPC_P60"/>
    <property type="match status" value="1"/>
</dbReference>
<sequence length="551" mass="61827">MSEKASNGTSGQSVPKSPKSKFRHKSRQEQAAESKLRMEKRGEKLDKAKEKLAKQKPPKRPGPVKRAGRAAGGSVHAFVHGKIYEVEHENVGTEGAHRSELVGESVLRHGTRHVKKAIREHPAKAVRKAEARHIKATADYQFRAAALEHPELDKGAFSRYLQKRRIQKQYAKQAREAAKQGAKAAEKTAVTTEKLAARTLAFVKRHPVGVIIALACCLLIFSLQSCVSSMASVGNGLVGAVAASTYVSEDADILGAEAAYCALEDELREYLASYERTHGYDEYHFDLDEIEHDPYVLISMLSALHEGAWTVDEVQGTLQSLFEKQYILTEEVVVEERYYYETDTWTDDEGNTHTDRYRVYYDYYISYVTLENFNLSHVPIYTMSEEQLSRYALYMATLGNRPDLFPESGYVPKYTNPPPEHDIPEEYLADETFAAILAEAEKYVGFPYVWGGSNPSTSFDCSGFVSYVYNQCGWDFGRLGAQGLYNISTRTNNPKPGDLVFFTGTYDTPGVSHCGIYVGDGWMLHCGDPISYANLNSSYWQSHLYAYGKLY</sequence>
<dbReference type="PROSITE" id="PS51935">
    <property type="entry name" value="NLPC_P60"/>
    <property type="match status" value="1"/>
</dbReference>
<dbReference type="Gene3D" id="3.90.1720.10">
    <property type="entry name" value="endopeptidase domain like (from Nostoc punctiforme)"/>
    <property type="match status" value="1"/>
</dbReference>
<keyword evidence="4" id="KW-0788">Thiol protease</keyword>
<gene>
    <name evidence="7" type="ORF">MM35RIKEN_10120</name>
</gene>
<organism evidence="7 8">
    <name type="scientific">Vescimonas fastidiosa</name>
    <dbReference type="NCBI Taxonomy" id="2714353"/>
    <lineage>
        <taxon>Bacteria</taxon>
        <taxon>Bacillati</taxon>
        <taxon>Bacillota</taxon>
        <taxon>Clostridia</taxon>
        <taxon>Eubacteriales</taxon>
        <taxon>Oscillospiraceae</taxon>
        <taxon>Vescimonas</taxon>
    </lineage>
</organism>
<evidence type="ECO:0000313" key="8">
    <source>
        <dbReference type="Proteomes" id="UP000681343"/>
    </source>
</evidence>
<reference evidence="7" key="1">
    <citation type="submission" date="2020-09" db="EMBL/GenBank/DDBJ databases">
        <title>New species isolated from human feces.</title>
        <authorList>
            <person name="Kitahara M."/>
            <person name="Shigeno Y."/>
            <person name="Shime M."/>
            <person name="Matsumoto Y."/>
            <person name="Nakamura S."/>
            <person name="Motooka D."/>
            <person name="Fukuoka S."/>
            <person name="Nishikawa H."/>
            <person name="Benno Y."/>
        </authorList>
    </citation>
    <scope>NUCLEOTIDE SEQUENCE</scope>
    <source>
        <strain evidence="7">MM35</strain>
    </source>
</reference>
<dbReference type="GO" id="GO:0006508">
    <property type="term" value="P:proteolysis"/>
    <property type="evidence" value="ECO:0007669"/>
    <property type="project" value="UniProtKB-KW"/>
</dbReference>
<dbReference type="AlphaFoldDB" id="A0A810PSF6"/>
<dbReference type="PANTHER" id="PTHR47053">
    <property type="entry name" value="MUREIN DD-ENDOPEPTIDASE MEPH-RELATED"/>
    <property type="match status" value="1"/>
</dbReference>
<dbReference type="InterPro" id="IPR038765">
    <property type="entry name" value="Papain-like_cys_pep_sf"/>
</dbReference>
<feature type="compositionally biased region" description="Polar residues" evidence="5">
    <location>
        <begin position="1"/>
        <end position="15"/>
    </location>
</feature>
<keyword evidence="3" id="KW-0378">Hydrolase</keyword>
<dbReference type="NCBIfam" id="NF045974">
    <property type="entry name" value="conju_CD1108"/>
    <property type="match status" value="1"/>
</dbReference>
<feature type="compositionally biased region" description="Basic residues" evidence="5">
    <location>
        <begin position="54"/>
        <end position="68"/>
    </location>
</feature>
<proteinExistence type="inferred from homology"/>
<dbReference type="RefSeq" id="WP_186918170.1">
    <property type="nucleotide sequence ID" value="NZ_AP023415.1"/>
</dbReference>
<evidence type="ECO:0000256" key="3">
    <source>
        <dbReference type="ARBA" id="ARBA00022801"/>
    </source>
</evidence>
<dbReference type="KEGG" id="vfa:MM35RIKEN_10120"/>
<comment type="similarity">
    <text evidence="1">Belongs to the peptidase C40 family.</text>
</comment>
<dbReference type="InterPro" id="IPR051202">
    <property type="entry name" value="Peptidase_C40"/>
</dbReference>
<feature type="region of interest" description="Disordered" evidence="5">
    <location>
        <begin position="1"/>
        <end position="71"/>
    </location>
</feature>
<dbReference type="PANTHER" id="PTHR47053:SF1">
    <property type="entry name" value="MUREIN DD-ENDOPEPTIDASE MEPH-RELATED"/>
    <property type="match status" value="1"/>
</dbReference>
<dbReference type="GO" id="GO:0008234">
    <property type="term" value="F:cysteine-type peptidase activity"/>
    <property type="evidence" value="ECO:0007669"/>
    <property type="project" value="UniProtKB-KW"/>
</dbReference>
<dbReference type="Proteomes" id="UP000681343">
    <property type="component" value="Chromosome"/>
</dbReference>
<evidence type="ECO:0000256" key="4">
    <source>
        <dbReference type="ARBA" id="ARBA00022807"/>
    </source>
</evidence>
<feature type="compositionally biased region" description="Basic and acidic residues" evidence="5">
    <location>
        <begin position="27"/>
        <end position="53"/>
    </location>
</feature>
<dbReference type="SUPFAM" id="SSF54001">
    <property type="entry name" value="Cysteine proteinases"/>
    <property type="match status" value="1"/>
</dbReference>
<protein>
    <submittedName>
        <fullName evidence="7">Conjugal transfer protein</fullName>
    </submittedName>
</protein>
<feature type="domain" description="NlpC/P60" evidence="6">
    <location>
        <begin position="430"/>
        <end position="551"/>
    </location>
</feature>
<evidence type="ECO:0000259" key="6">
    <source>
        <dbReference type="PROSITE" id="PS51935"/>
    </source>
</evidence>
<evidence type="ECO:0000256" key="1">
    <source>
        <dbReference type="ARBA" id="ARBA00007074"/>
    </source>
</evidence>
<keyword evidence="2" id="KW-0645">Protease</keyword>